<name>E0NRW5_9BACT</name>
<evidence type="ECO:0000256" key="1">
    <source>
        <dbReference type="ARBA" id="ARBA00004370"/>
    </source>
</evidence>
<evidence type="ECO:0000256" key="5">
    <source>
        <dbReference type="ARBA" id="ARBA00022825"/>
    </source>
</evidence>
<dbReference type="InterPro" id="IPR047272">
    <property type="entry name" value="S49_SppA_C"/>
</dbReference>
<dbReference type="Gene3D" id="6.20.330.10">
    <property type="match status" value="1"/>
</dbReference>
<dbReference type="InterPro" id="IPR047217">
    <property type="entry name" value="S49_SppA_67K_type_N"/>
</dbReference>
<keyword evidence="4 10" id="KW-0378">Hydrolase</keyword>
<keyword evidence="11" id="KW-1185">Reference proteome</keyword>
<feature type="active site" description="Nucleophile" evidence="7">
    <location>
        <position position="388"/>
    </location>
</feature>
<feature type="transmembrane region" description="Helical" evidence="8">
    <location>
        <begin position="7"/>
        <end position="35"/>
    </location>
</feature>
<keyword evidence="5" id="KW-0720">Serine protease</keyword>
<dbReference type="RefSeq" id="WP_006948798.1">
    <property type="nucleotide sequence ID" value="NZ_BAJI01000014.1"/>
</dbReference>
<gene>
    <name evidence="10" type="primary">sppA</name>
    <name evidence="10" type="ORF">HMPREF0658_0916</name>
</gene>
<dbReference type="InterPro" id="IPR029045">
    <property type="entry name" value="ClpP/crotonase-like_dom_sf"/>
</dbReference>
<organism evidence="10 11">
    <name type="scientific">Hoylesella marshii DSM 16973 = JCM 13450</name>
    <dbReference type="NCBI Taxonomy" id="862515"/>
    <lineage>
        <taxon>Bacteria</taxon>
        <taxon>Pseudomonadati</taxon>
        <taxon>Bacteroidota</taxon>
        <taxon>Bacteroidia</taxon>
        <taxon>Bacteroidales</taxon>
        <taxon>Prevotellaceae</taxon>
        <taxon>Hoylesella</taxon>
    </lineage>
</organism>
<feature type="active site" description="Proton donor/acceptor" evidence="7">
    <location>
        <position position="190"/>
    </location>
</feature>
<evidence type="ECO:0000256" key="8">
    <source>
        <dbReference type="SAM" id="Phobius"/>
    </source>
</evidence>
<proteinExistence type="inferred from homology"/>
<evidence type="ECO:0000256" key="4">
    <source>
        <dbReference type="ARBA" id="ARBA00022801"/>
    </source>
</evidence>
<evidence type="ECO:0000256" key="6">
    <source>
        <dbReference type="ARBA" id="ARBA00023136"/>
    </source>
</evidence>
<dbReference type="EMBL" id="AEEI01000028">
    <property type="protein sequence ID" value="EFM02149.1"/>
    <property type="molecule type" value="Genomic_DNA"/>
</dbReference>
<evidence type="ECO:0000259" key="9">
    <source>
        <dbReference type="Pfam" id="PF01343"/>
    </source>
</evidence>
<dbReference type="PANTHER" id="PTHR33209">
    <property type="entry name" value="PROTEASE 4"/>
    <property type="match status" value="1"/>
</dbReference>
<dbReference type="eggNOG" id="COG0616">
    <property type="taxonomic scope" value="Bacteria"/>
</dbReference>
<dbReference type="SUPFAM" id="SSF52096">
    <property type="entry name" value="ClpP/crotonase"/>
    <property type="match status" value="2"/>
</dbReference>
<evidence type="ECO:0000256" key="2">
    <source>
        <dbReference type="ARBA" id="ARBA00008683"/>
    </source>
</evidence>
<dbReference type="GO" id="GO:0016020">
    <property type="term" value="C:membrane"/>
    <property type="evidence" value="ECO:0007669"/>
    <property type="project" value="UniProtKB-SubCell"/>
</dbReference>
<dbReference type="GO" id="GO:0008236">
    <property type="term" value="F:serine-type peptidase activity"/>
    <property type="evidence" value="ECO:0007669"/>
    <property type="project" value="UniProtKB-KW"/>
</dbReference>
<dbReference type="InterPro" id="IPR002142">
    <property type="entry name" value="Peptidase_S49"/>
</dbReference>
<dbReference type="GO" id="GO:0006465">
    <property type="term" value="P:signal peptide processing"/>
    <property type="evidence" value="ECO:0007669"/>
    <property type="project" value="InterPro"/>
</dbReference>
<evidence type="ECO:0000313" key="11">
    <source>
        <dbReference type="Proteomes" id="UP000004394"/>
    </source>
</evidence>
<dbReference type="Gene3D" id="3.90.226.10">
    <property type="entry name" value="2-enoyl-CoA Hydratase, Chain A, domain 1"/>
    <property type="match status" value="3"/>
</dbReference>
<dbReference type="PANTHER" id="PTHR33209:SF1">
    <property type="entry name" value="PEPTIDASE S49 DOMAIN-CONTAINING PROTEIN"/>
    <property type="match status" value="1"/>
</dbReference>
<dbReference type="STRING" id="862515.HMPREF0658_0916"/>
<dbReference type="OrthoDB" id="9764363at2"/>
<feature type="domain" description="Peptidase S49" evidence="9">
    <location>
        <begin position="122"/>
        <end position="264"/>
    </location>
</feature>
<dbReference type="NCBIfam" id="TIGR00705">
    <property type="entry name" value="SppA_67K"/>
    <property type="match status" value="1"/>
</dbReference>
<comment type="caution">
    <text evidence="10">The sequence shown here is derived from an EMBL/GenBank/DDBJ whole genome shotgun (WGS) entry which is preliminary data.</text>
</comment>
<comment type="subcellular location">
    <subcellularLocation>
        <location evidence="1">Membrane</location>
    </subcellularLocation>
</comment>
<keyword evidence="8" id="KW-1133">Transmembrane helix</keyword>
<dbReference type="Proteomes" id="UP000004394">
    <property type="component" value="Unassembled WGS sequence"/>
</dbReference>
<sequence length="591" mass="65386">MKDFFKYVLATVVGGLLLGVVSIFIGLMSIVGMLASESQTKNVSENSVLVMNMAGVIQDKTQPNILGKLTGENIAQLGLSDILSAVKKAKNNDDIKGIYIEAGLLQADYATLQEIRNAFLDFKKSGKWVIAYADDYSQGAYYLASVADKIYINPQGTLDWHGLAARPVFYKDLYAKFGVKYQVVKVGRYKSFTEQYTEEKMSDANREQVSAFLNGTWKDICQAVSESRKISVDSLNAYADRFMLLTDAKELLKYRMIDGLLYADQIKPEVCKRLGIEPDKDINQLSIADMANVKEGSSEGEQIAVYYAEGGIVQTSLSGTFSGGQEIVAQDVCKDLKELMEDDDVKAVVIRVNSHGGSSYASEQLWHQITELKKKKPVVVSMGGYAASGGYYMSCGADWIVAQPTTLTGSIGIFGAFPDMSGLLTEKLGVRFDEVKTNRNSAFSFIRTAHPFNAEETALLQAYVNRGYTLFRKRVADGRKRSVEAIENMAQGHVWTGRDALRIGLVDQLGGLDEAIAKAAKLAKLDEYYTENYPEEADFIDQLFASVGRRSYLDDQLRAALGEYYQPFANMKKLNESDPIQAALPFSFSIR</sequence>
<comment type="similarity">
    <text evidence="2">Belongs to the peptidase S49 family.</text>
</comment>
<dbReference type="PIRSF" id="PIRSF001217">
    <property type="entry name" value="Protease_4_SppA"/>
    <property type="match status" value="1"/>
</dbReference>
<dbReference type="NCBIfam" id="TIGR00706">
    <property type="entry name" value="SppA_dom"/>
    <property type="match status" value="1"/>
</dbReference>
<keyword evidence="3" id="KW-0645">Protease</keyword>
<dbReference type="Pfam" id="PF01343">
    <property type="entry name" value="Peptidase_S49"/>
    <property type="match status" value="2"/>
</dbReference>
<dbReference type="AlphaFoldDB" id="E0NRW5"/>
<keyword evidence="6 8" id="KW-0472">Membrane</keyword>
<feature type="domain" description="Peptidase S49" evidence="9">
    <location>
        <begin position="372"/>
        <end position="525"/>
    </location>
</feature>
<keyword evidence="8" id="KW-0812">Transmembrane</keyword>
<dbReference type="EC" id="3.4.-.-" evidence="10"/>
<evidence type="ECO:0000313" key="10">
    <source>
        <dbReference type="EMBL" id="EFM02149.1"/>
    </source>
</evidence>
<dbReference type="InterPro" id="IPR004634">
    <property type="entry name" value="Pept_S49_pIV"/>
</dbReference>
<dbReference type="HOGENOM" id="CLU_008856_1_1_10"/>
<accession>E0NRW5</accession>
<dbReference type="CDD" id="cd07023">
    <property type="entry name" value="S49_Sppa_N_C"/>
    <property type="match status" value="1"/>
</dbReference>
<protein>
    <submittedName>
        <fullName evidence="10">Signal peptide peptidase SppA, 67K type</fullName>
        <ecNumber evidence="10">3.4.-.-</ecNumber>
    </submittedName>
</protein>
<reference evidence="10" key="1">
    <citation type="submission" date="2010-07" db="EMBL/GenBank/DDBJ databases">
        <authorList>
            <person name="Muzny D."/>
            <person name="Qin X."/>
            <person name="Deng J."/>
            <person name="Jiang H."/>
            <person name="Liu Y."/>
            <person name="Qu J."/>
            <person name="Song X.-Z."/>
            <person name="Zhang L."/>
            <person name="Thornton R."/>
            <person name="Coyle M."/>
            <person name="Francisco L."/>
            <person name="Jackson L."/>
            <person name="Javaid M."/>
            <person name="Korchina V."/>
            <person name="Kovar C."/>
            <person name="Mata R."/>
            <person name="Mathew T."/>
            <person name="Ngo R."/>
            <person name="Nguyen L."/>
            <person name="Nguyen N."/>
            <person name="Okwuonu G."/>
            <person name="Ongeri F."/>
            <person name="Pham C."/>
            <person name="Simmons D."/>
            <person name="Wilczek-Boney K."/>
            <person name="Hale W."/>
            <person name="Jakkamsetti A."/>
            <person name="Pham P."/>
            <person name="Ruth R."/>
            <person name="San Lucas F."/>
            <person name="Warren J."/>
            <person name="Zhang J."/>
            <person name="Zhao Z."/>
            <person name="Zhou C."/>
            <person name="Zhu D."/>
            <person name="Lee S."/>
            <person name="Bess C."/>
            <person name="Blankenburg K."/>
            <person name="Forbes L."/>
            <person name="Fu Q."/>
            <person name="Gubbala S."/>
            <person name="Hirani K."/>
            <person name="Jayaseelan J.C."/>
            <person name="Lara F."/>
            <person name="Munidasa M."/>
            <person name="Palculict T."/>
            <person name="Patil S."/>
            <person name="Pu L.-L."/>
            <person name="Saada N."/>
            <person name="Tang L."/>
            <person name="Weissenberger G."/>
            <person name="Zhu Y."/>
            <person name="Hemphill L."/>
            <person name="Shang Y."/>
            <person name="Youmans B."/>
            <person name="Ayvaz T."/>
            <person name="Ross M."/>
            <person name="Santibanez J."/>
            <person name="Aqrawi P."/>
            <person name="Gross S."/>
            <person name="Joshi V."/>
            <person name="Fowler G."/>
            <person name="Nazareth L."/>
            <person name="Reid J."/>
            <person name="Worley K."/>
            <person name="Petrosino J."/>
            <person name="Highlander S."/>
            <person name="Gibbs R."/>
        </authorList>
    </citation>
    <scope>NUCLEOTIDE SEQUENCE [LARGE SCALE GENOMIC DNA]</scope>
    <source>
        <strain evidence="10">DSM 16973</strain>
    </source>
</reference>
<evidence type="ECO:0000256" key="3">
    <source>
        <dbReference type="ARBA" id="ARBA00022670"/>
    </source>
</evidence>
<dbReference type="CDD" id="cd07018">
    <property type="entry name" value="S49_SppA_67K_type"/>
    <property type="match status" value="1"/>
</dbReference>
<dbReference type="InterPro" id="IPR004635">
    <property type="entry name" value="Pept_S49_SppA"/>
</dbReference>
<evidence type="ECO:0000256" key="7">
    <source>
        <dbReference type="PIRSR" id="PIRSR001217-1"/>
    </source>
</evidence>